<dbReference type="Proteomes" id="UP001198439">
    <property type="component" value="Unassembled WGS sequence"/>
</dbReference>
<dbReference type="EMBL" id="JAJDKZ010000007">
    <property type="protein sequence ID" value="MCB8609676.1"/>
    <property type="molecule type" value="Genomic_DNA"/>
</dbReference>
<evidence type="ECO:0000256" key="2">
    <source>
        <dbReference type="ARBA" id="ARBA00022857"/>
    </source>
</evidence>
<evidence type="ECO:0000313" key="6">
    <source>
        <dbReference type="Proteomes" id="UP001198439"/>
    </source>
</evidence>
<dbReference type="PANTHER" id="PTHR38011:SF7">
    <property type="entry name" value="2,5-DIAMINO-6-RIBOSYLAMINO-4(3H)-PYRIMIDINONE 5'-PHOSPHATE REDUCTASE"/>
    <property type="match status" value="1"/>
</dbReference>
<sequence length="158" mass="18436">MDYIYKDDKNKWIVVIDPQGQISFNQSVYQNPRLKDKNLIVILTENISSQYLETLKSLNISYLFTGKDEIDLRLVLEKLYDLFSIKKLLLQGGGITNTYFIKEDLIDEFSLVVSPVASGEEKQPNIFEDCHEYIGQTFDLKQSYLLMKSGLYLKYVRK</sequence>
<accession>A0AAW4VKK8</accession>
<dbReference type="SUPFAM" id="SSF53597">
    <property type="entry name" value="Dihydrofolate reductase-like"/>
    <property type="match status" value="1"/>
</dbReference>
<dbReference type="Gene3D" id="3.40.430.10">
    <property type="entry name" value="Dihydrofolate Reductase, subunit A"/>
    <property type="match status" value="1"/>
</dbReference>
<comment type="pathway">
    <text evidence="1">Cofactor biosynthesis; riboflavin biosynthesis.</text>
</comment>
<keyword evidence="3" id="KW-0560">Oxidoreductase</keyword>
<evidence type="ECO:0000256" key="1">
    <source>
        <dbReference type="ARBA" id="ARBA00005104"/>
    </source>
</evidence>
<feature type="domain" description="Bacterial bifunctional deaminase-reductase C-terminal" evidence="4">
    <location>
        <begin position="14"/>
        <end position="129"/>
    </location>
</feature>
<dbReference type="RefSeq" id="WP_195993301.1">
    <property type="nucleotide sequence ID" value="NZ_DBGDQT010000026.1"/>
</dbReference>
<dbReference type="InterPro" id="IPR002734">
    <property type="entry name" value="RibDG_C"/>
</dbReference>
<protein>
    <submittedName>
        <fullName evidence="5">Dihydrofolate reductase family protein</fullName>
    </submittedName>
</protein>
<organism evidence="5 6">
    <name type="scientific">Faecalibacillus faecis</name>
    <dbReference type="NCBI Taxonomy" id="1982628"/>
    <lineage>
        <taxon>Bacteria</taxon>
        <taxon>Bacillati</taxon>
        <taxon>Bacillota</taxon>
        <taxon>Erysipelotrichia</taxon>
        <taxon>Erysipelotrichales</taxon>
        <taxon>Coprobacillaceae</taxon>
        <taxon>Faecalibacillus</taxon>
    </lineage>
</organism>
<dbReference type="Pfam" id="PF01872">
    <property type="entry name" value="RibD_C"/>
    <property type="match status" value="1"/>
</dbReference>
<dbReference type="GO" id="GO:0008703">
    <property type="term" value="F:5-amino-6-(5-phosphoribosylamino)uracil reductase activity"/>
    <property type="evidence" value="ECO:0007669"/>
    <property type="project" value="InterPro"/>
</dbReference>
<evidence type="ECO:0000259" key="4">
    <source>
        <dbReference type="Pfam" id="PF01872"/>
    </source>
</evidence>
<proteinExistence type="predicted"/>
<dbReference type="InterPro" id="IPR050765">
    <property type="entry name" value="Riboflavin_Biosynth_HTPR"/>
</dbReference>
<evidence type="ECO:0000256" key="3">
    <source>
        <dbReference type="ARBA" id="ARBA00023002"/>
    </source>
</evidence>
<keyword evidence="2" id="KW-0521">NADP</keyword>
<dbReference type="PANTHER" id="PTHR38011">
    <property type="entry name" value="DIHYDROFOLATE REDUCTASE FAMILY PROTEIN (AFU_ORTHOLOGUE AFUA_8G06820)"/>
    <property type="match status" value="1"/>
</dbReference>
<name>A0AAW4VKK8_9FIRM</name>
<comment type="caution">
    <text evidence="5">The sequence shown here is derived from an EMBL/GenBank/DDBJ whole genome shotgun (WGS) entry which is preliminary data.</text>
</comment>
<dbReference type="AlphaFoldDB" id="A0AAW4VKK8"/>
<evidence type="ECO:0000313" key="5">
    <source>
        <dbReference type="EMBL" id="MCB8609676.1"/>
    </source>
</evidence>
<reference evidence="5" key="1">
    <citation type="submission" date="2021-10" db="EMBL/GenBank/DDBJ databases">
        <title>Collection of gut derived symbiotic bacterial strains cultured from healthy donors.</title>
        <authorList>
            <person name="Lin H."/>
            <person name="Littmann E."/>
            <person name="Kohout C."/>
            <person name="Pamer E.G."/>
        </authorList>
    </citation>
    <scope>NUCLEOTIDE SEQUENCE</scope>
    <source>
        <strain evidence="5">DFI.4.48</strain>
    </source>
</reference>
<dbReference type="InterPro" id="IPR024072">
    <property type="entry name" value="DHFR-like_dom_sf"/>
</dbReference>
<dbReference type="GO" id="GO:0009231">
    <property type="term" value="P:riboflavin biosynthetic process"/>
    <property type="evidence" value="ECO:0007669"/>
    <property type="project" value="InterPro"/>
</dbReference>
<gene>
    <name evidence="5" type="ORF">LJD69_03565</name>
</gene>